<dbReference type="NCBIfam" id="TIGR00996">
    <property type="entry name" value="Mtu_fam_mce"/>
    <property type="match status" value="1"/>
</dbReference>
<dbReference type="Pfam" id="PF02470">
    <property type="entry name" value="MlaD"/>
    <property type="match status" value="1"/>
</dbReference>
<dbReference type="InterPro" id="IPR003399">
    <property type="entry name" value="Mce/MlaD"/>
</dbReference>
<dbReference type="KEGG" id="nhu:H0264_19635"/>
<reference evidence="3 4" key="1">
    <citation type="submission" date="2020-07" db="EMBL/GenBank/DDBJ databases">
        <authorList>
            <person name="Zhuang K."/>
            <person name="Ran Y."/>
        </authorList>
    </citation>
    <scope>NUCLEOTIDE SEQUENCE [LARGE SCALE GENOMIC DNA]</scope>
    <source>
        <strain evidence="3 4">WCH-YHL-001</strain>
    </source>
</reference>
<gene>
    <name evidence="3" type="ORF">H0264_19635</name>
</gene>
<dbReference type="Proteomes" id="UP000515512">
    <property type="component" value="Chromosome"/>
</dbReference>
<organism evidence="3 4">
    <name type="scientific">Nocardia huaxiensis</name>
    <dbReference type="NCBI Taxonomy" id="2755382"/>
    <lineage>
        <taxon>Bacteria</taxon>
        <taxon>Bacillati</taxon>
        <taxon>Actinomycetota</taxon>
        <taxon>Actinomycetes</taxon>
        <taxon>Mycobacteriales</taxon>
        <taxon>Nocardiaceae</taxon>
        <taxon>Nocardia</taxon>
    </lineage>
</organism>
<dbReference type="InterPro" id="IPR005693">
    <property type="entry name" value="Mce"/>
</dbReference>
<keyword evidence="1" id="KW-0732">Signal</keyword>
<evidence type="ECO:0000259" key="2">
    <source>
        <dbReference type="Pfam" id="PF02470"/>
    </source>
</evidence>
<accession>A0A7D6V7Q4</accession>
<evidence type="ECO:0000313" key="4">
    <source>
        <dbReference type="Proteomes" id="UP000515512"/>
    </source>
</evidence>
<dbReference type="GO" id="GO:0005576">
    <property type="term" value="C:extracellular region"/>
    <property type="evidence" value="ECO:0007669"/>
    <property type="project" value="TreeGrafter"/>
</dbReference>
<name>A0A7D6V7Q4_9NOCA</name>
<keyword evidence="4" id="KW-1185">Reference proteome</keyword>
<feature type="signal peptide" evidence="1">
    <location>
        <begin position="1"/>
        <end position="37"/>
    </location>
</feature>
<dbReference type="RefSeq" id="WP_181578890.1">
    <property type="nucleotide sequence ID" value="NZ_CP059399.1"/>
</dbReference>
<protein>
    <submittedName>
        <fullName evidence="3">MCE family protein</fullName>
    </submittedName>
</protein>
<dbReference type="InterPro" id="IPR052336">
    <property type="entry name" value="MlaD_Phospholipid_Transporter"/>
</dbReference>
<sequence length="314" mass="33374">MLSNGKPWRKAALAAGVTAAVVATGVAGVTWANSASAADQQVCAEFKDTVGLYEGNSVTMLGVDIGTVSKIEALGDRMRVTMSIASKYTLPADVTAVTMSSSIVTDRHVELANPYTGGDRFDTAKCIPLERTKTPIGISEALDAMGVLAEDLTVGGGANGQPDLLLDSTLTAANQAMSGTGQQFNQLLQRLSAVVGDPSQRDVVFRRLVDNLDQLTTMFVSNWPDMQLVLDNLRVGLQLIGEFSMEFAGAVDIAVEFLPVIARNAGKYDQRVFELLDQILPQAKQVLETHQGSISDLLAQLPPLVNQLPQGGAR</sequence>
<dbReference type="EMBL" id="CP059399">
    <property type="protein sequence ID" value="QLY27682.1"/>
    <property type="molecule type" value="Genomic_DNA"/>
</dbReference>
<dbReference type="PANTHER" id="PTHR33371">
    <property type="entry name" value="INTERMEMBRANE PHOSPHOLIPID TRANSPORT SYSTEM BINDING PROTEIN MLAD-RELATED"/>
    <property type="match status" value="1"/>
</dbReference>
<proteinExistence type="predicted"/>
<dbReference type="PANTHER" id="PTHR33371:SF4">
    <property type="entry name" value="INTERMEMBRANE PHOSPHOLIPID TRANSPORT SYSTEM BINDING PROTEIN MLAD"/>
    <property type="match status" value="1"/>
</dbReference>
<feature type="domain" description="Mce/MlaD" evidence="2">
    <location>
        <begin position="41"/>
        <end position="112"/>
    </location>
</feature>
<feature type="chain" id="PRO_5028468890" evidence="1">
    <location>
        <begin position="38"/>
        <end position="314"/>
    </location>
</feature>
<dbReference type="AlphaFoldDB" id="A0A7D6V7Q4"/>
<evidence type="ECO:0000313" key="3">
    <source>
        <dbReference type="EMBL" id="QLY27682.1"/>
    </source>
</evidence>
<evidence type="ECO:0000256" key="1">
    <source>
        <dbReference type="SAM" id="SignalP"/>
    </source>
</evidence>